<evidence type="ECO:0000313" key="7">
    <source>
        <dbReference type="Proteomes" id="UP000095725"/>
    </source>
</evidence>
<dbReference type="Proteomes" id="UP000095725">
    <property type="component" value="Unassembled WGS sequence"/>
</dbReference>
<feature type="domain" description="BT4734-like N-terminal" evidence="2">
    <location>
        <begin position="55"/>
        <end position="185"/>
    </location>
</feature>
<dbReference type="PANTHER" id="PTHR34985:SF1">
    <property type="entry name" value="SLR0554 PROTEIN"/>
    <property type="match status" value="1"/>
</dbReference>
<evidence type="ECO:0000313" key="4">
    <source>
        <dbReference type="EMBL" id="CUO70016.1"/>
    </source>
</evidence>
<dbReference type="STRING" id="47678.ERS852494_00554"/>
<feature type="domain" description="Virulence-associated protein E-like" evidence="1">
    <location>
        <begin position="410"/>
        <end position="622"/>
    </location>
</feature>
<dbReference type="Proteomes" id="UP000095657">
    <property type="component" value="Unassembled WGS sequence"/>
</dbReference>
<dbReference type="InterPro" id="IPR014907">
    <property type="entry name" value="BT4734-like_N"/>
</dbReference>
<dbReference type="EMBL" id="CZAI01000001">
    <property type="protein sequence ID" value="CUO70016.1"/>
    <property type="molecule type" value="Genomic_DNA"/>
</dbReference>
<dbReference type="Pfam" id="PF05272">
    <property type="entry name" value="VapE-like_dom"/>
    <property type="match status" value="1"/>
</dbReference>
<dbReference type="InterPro" id="IPR007936">
    <property type="entry name" value="VapE-like_dom"/>
</dbReference>
<protein>
    <submittedName>
        <fullName evidence="5">Helicase</fullName>
    </submittedName>
</protein>
<dbReference type="GO" id="GO:0004386">
    <property type="term" value="F:helicase activity"/>
    <property type="evidence" value="ECO:0007669"/>
    <property type="project" value="UniProtKB-KW"/>
</dbReference>
<gene>
    <name evidence="4" type="ORF">ERS852494_00554</name>
    <name evidence="5" type="ORF">ERS852558_01502</name>
</gene>
<dbReference type="Pfam" id="PF12990">
    <property type="entry name" value="DUF3874"/>
    <property type="match status" value="1"/>
</dbReference>
<keyword evidence="5" id="KW-0547">Nucleotide-binding</keyword>
<evidence type="ECO:0000313" key="6">
    <source>
        <dbReference type="Proteomes" id="UP000095657"/>
    </source>
</evidence>
<dbReference type="AlphaFoldDB" id="A0A174SRA5"/>
<keyword evidence="5" id="KW-0067">ATP-binding</keyword>
<sequence length="703" mass="82162">MKLTLMRDNSGTLTMRTLDITLQIEAMKHETKARPISNLRTSIRHASPDCKLEEAQKLTKVIPAANFRKTTNGTQMTAYNGIVQIEVNHLANRTEVNRVKQEAAELTQTLAAFMGSSGHSVKIWLRFTRPDKSLPKSREEAEIFQAHAYRKAVGLCQPALSYAIELKKPTLDQFCRQTYDPELYYNPDSTVIYMRQPLEMPSDTTYKETVQAENSPFKRLIPGYDSFDTLSALFEVALNKAYHSLSELHPNVHLHSDDDLKPLLVQLAENCFQSGIPEEETARWAIAHFYTQKKEFLIRQTVQNVYLNAKGFGKKSPLSAEQELELRTEEFMQRRYEFRYNTMTTVTEYRERNTFCFCFRPVTNRTRNSIAMNARLEGLNLWDRDVARYLDSDRIPVFNPIEDFLFGVDIRWDGRDRIRELASRVPCNNIHWPDLFYRWFLNMVAHWRHTDRNYANCTVPLLVGPQAYRKSTFCRNLLPTELQPYYTDRIDFSNKRDAELSLNRFALINMDEFDQNRESQQAFLKHIIQKPVVNTRRPHGVATQELRRYASFIGTSNHKDLLTDTSGSRRYIVIAVTGPIDCSPIDYEQLYAQAIHDIYKGERYWFDAEDEKVMTESNQEFQVIPIAEQLFHQYFRAAREDEEEYELLLAIEILEQVQHDSRIRVSNCNIIQFGRILQRNQVPSIHAKRGNVYKVVRIKPKRA</sequence>
<evidence type="ECO:0000259" key="1">
    <source>
        <dbReference type="Pfam" id="PF05272"/>
    </source>
</evidence>
<dbReference type="RefSeq" id="WP_055170110.1">
    <property type="nucleotide sequence ID" value="NZ_CAXSSI010000017.1"/>
</dbReference>
<accession>A0A174SRA5</accession>
<evidence type="ECO:0000259" key="2">
    <source>
        <dbReference type="Pfam" id="PF08800"/>
    </source>
</evidence>
<evidence type="ECO:0000313" key="5">
    <source>
        <dbReference type="EMBL" id="CUP98188.1"/>
    </source>
</evidence>
<dbReference type="PANTHER" id="PTHR34985">
    <property type="entry name" value="SLR0554 PROTEIN"/>
    <property type="match status" value="1"/>
</dbReference>
<organism evidence="5 7">
    <name type="scientific">Bacteroides caccae</name>
    <dbReference type="NCBI Taxonomy" id="47678"/>
    <lineage>
        <taxon>Bacteria</taxon>
        <taxon>Pseudomonadati</taxon>
        <taxon>Bacteroidota</taxon>
        <taxon>Bacteroidia</taxon>
        <taxon>Bacteroidales</taxon>
        <taxon>Bacteroidaceae</taxon>
        <taxon>Bacteroides</taxon>
    </lineage>
</organism>
<reference evidence="6 7" key="1">
    <citation type="submission" date="2015-09" db="EMBL/GenBank/DDBJ databases">
        <authorList>
            <consortium name="Pathogen Informatics"/>
        </authorList>
    </citation>
    <scope>NUCLEOTIDE SEQUENCE [LARGE SCALE GENOMIC DNA]</scope>
    <source>
        <strain evidence="4 6">2789STDY5834880</strain>
        <strain evidence="5 7">2789STDY5834946</strain>
    </source>
</reference>
<keyword evidence="5" id="KW-0378">Hydrolase</keyword>
<keyword evidence="5" id="KW-0347">Helicase</keyword>
<proteinExistence type="predicted"/>
<evidence type="ECO:0000259" key="3">
    <source>
        <dbReference type="Pfam" id="PF12990"/>
    </source>
</evidence>
<feature type="domain" description="DUF3874" evidence="3">
    <location>
        <begin position="625"/>
        <end position="695"/>
    </location>
</feature>
<dbReference type="InterPro" id="IPR024450">
    <property type="entry name" value="DUF3874"/>
</dbReference>
<dbReference type="Pfam" id="PF08800">
    <property type="entry name" value="BT4734-like_N"/>
    <property type="match status" value="1"/>
</dbReference>
<dbReference type="EMBL" id="CZBL01000004">
    <property type="protein sequence ID" value="CUP98188.1"/>
    <property type="molecule type" value="Genomic_DNA"/>
</dbReference>
<name>A0A174SRA5_9BACE</name>